<dbReference type="PROSITE" id="PS50297">
    <property type="entry name" value="ANK_REP_REGION"/>
    <property type="match status" value="2"/>
</dbReference>
<dbReference type="Pfam" id="PF12796">
    <property type="entry name" value="Ank_2"/>
    <property type="match status" value="1"/>
</dbReference>
<dbReference type="Gene3D" id="1.25.40.20">
    <property type="entry name" value="Ankyrin repeat-containing domain"/>
    <property type="match status" value="1"/>
</dbReference>
<evidence type="ECO:0000256" key="2">
    <source>
        <dbReference type="ARBA" id="ARBA00023043"/>
    </source>
</evidence>
<dbReference type="PANTHER" id="PTHR24166">
    <property type="entry name" value="ROLLING PEBBLES, ISOFORM B"/>
    <property type="match status" value="1"/>
</dbReference>
<proteinExistence type="predicted"/>
<comment type="caution">
    <text evidence="4">The sequence shown here is derived from an EMBL/GenBank/DDBJ whole genome shotgun (WGS) entry which is preliminary data.</text>
</comment>
<dbReference type="SMART" id="SM00248">
    <property type="entry name" value="ANK"/>
    <property type="match status" value="3"/>
</dbReference>
<dbReference type="PROSITE" id="PS50088">
    <property type="entry name" value="ANK_REPEAT"/>
    <property type="match status" value="2"/>
</dbReference>
<accession>A0A9P9IB62</accession>
<gene>
    <name evidence="4" type="ORF">B0J13DRAFT_236433</name>
</gene>
<evidence type="ECO:0000256" key="1">
    <source>
        <dbReference type="ARBA" id="ARBA00022737"/>
    </source>
</evidence>
<keyword evidence="2 3" id="KW-0040">ANK repeat</keyword>
<dbReference type="OrthoDB" id="4772757at2759"/>
<dbReference type="InterPro" id="IPR050889">
    <property type="entry name" value="Dendritic_Spine_Reg/Scaffold"/>
</dbReference>
<keyword evidence="5" id="KW-1185">Reference proteome</keyword>
<dbReference type="Proteomes" id="UP000717696">
    <property type="component" value="Unassembled WGS sequence"/>
</dbReference>
<evidence type="ECO:0000256" key="3">
    <source>
        <dbReference type="PROSITE-ProRule" id="PRU00023"/>
    </source>
</evidence>
<dbReference type="PANTHER" id="PTHR24166:SF48">
    <property type="entry name" value="PROTEIN VAPYRIN"/>
    <property type="match status" value="1"/>
</dbReference>
<dbReference type="EMBL" id="JAGMUU010000040">
    <property type="protein sequence ID" value="KAH7114948.1"/>
    <property type="molecule type" value="Genomic_DNA"/>
</dbReference>
<evidence type="ECO:0000313" key="5">
    <source>
        <dbReference type="Proteomes" id="UP000717696"/>
    </source>
</evidence>
<name>A0A9P9IB62_9HYPO</name>
<keyword evidence="1" id="KW-0677">Repeat</keyword>
<sequence>MLSACGFTFILEMQGLGFDEAVLFGGHDAVVELLVAAGADANAAATAGYGGRTERRTVLQAAAEGGHLEIVEKLLAAEADANAAAGAGNYKRTALQAAAGGGYLEVVEKLLTTGADVNAGLWISLTVHCPDCCRGCAIT</sequence>
<feature type="repeat" description="ANK" evidence="3">
    <location>
        <begin position="90"/>
        <end position="119"/>
    </location>
</feature>
<feature type="repeat" description="ANK" evidence="3">
    <location>
        <begin position="54"/>
        <end position="86"/>
    </location>
</feature>
<organism evidence="4 5">
    <name type="scientific">Dactylonectria estremocensis</name>
    <dbReference type="NCBI Taxonomy" id="1079267"/>
    <lineage>
        <taxon>Eukaryota</taxon>
        <taxon>Fungi</taxon>
        <taxon>Dikarya</taxon>
        <taxon>Ascomycota</taxon>
        <taxon>Pezizomycotina</taxon>
        <taxon>Sordariomycetes</taxon>
        <taxon>Hypocreomycetidae</taxon>
        <taxon>Hypocreales</taxon>
        <taxon>Nectriaceae</taxon>
        <taxon>Dactylonectria</taxon>
    </lineage>
</organism>
<dbReference type="InterPro" id="IPR002110">
    <property type="entry name" value="Ankyrin_rpt"/>
</dbReference>
<protein>
    <submittedName>
        <fullName evidence="4">Uncharacterized protein</fullName>
    </submittedName>
</protein>
<dbReference type="SUPFAM" id="SSF48403">
    <property type="entry name" value="Ankyrin repeat"/>
    <property type="match status" value="1"/>
</dbReference>
<evidence type="ECO:0000313" key="4">
    <source>
        <dbReference type="EMBL" id="KAH7114948.1"/>
    </source>
</evidence>
<dbReference type="PRINTS" id="PR01415">
    <property type="entry name" value="ANKYRIN"/>
</dbReference>
<dbReference type="InterPro" id="IPR036770">
    <property type="entry name" value="Ankyrin_rpt-contain_sf"/>
</dbReference>
<reference evidence="4" key="1">
    <citation type="journal article" date="2021" name="Nat. Commun.">
        <title>Genetic determinants of endophytism in the Arabidopsis root mycobiome.</title>
        <authorList>
            <person name="Mesny F."/>
            <person name="Miyauchi S."/>
            <person name="Thiergart T."/>
            <person name="Pickel B."/>
            <person name="Atanasova L."/>
            <person name="Karlsson M."/>
            <person name="Huettel B."/>
            <person name="Barry K.W."/>
            <person name="Haridas S."/>
            <person name="Chen C."/>
            <person name="Bauer D."/>
            <person name="Andreopoulos W."/>
            <person name="Pangilinan J."/>
            <person name="LaButti K."/>
            <person name="Riley R."/>
            <person name="Lipzen A."/>
            <person name="Clum A."/>
            <person name="Drula E."/>
            <person name="Henrissat B."/>
            <person name="Kohler A."/>
            <person name="Grigoriev I.V."/>
            <person name="Martin F.M."/>
            <person name="Hacquard S."/>
        </authorList>
    </citation>
    <scope>NUCLEOTIDE SEQUENCE</scope>
    <source>
        <strain evidence="4">MPI-CAGE-AT-0021</strain>
    </source>
</reference>
<dbReference type="AlphaFoldDB" id="A0A9P9IB62"/>